<dbReference type="KEGG" id="pseg:D3H65_01750"/>
<dbReference type="GO" id="GO:0003677">
    <property type="term" value="F:DNA binding"/>
    <property type="evidence" value="ECO:0007669"/>
    <property type="project" value="UniProtKB-KW"/>
</dbReference>
<dbReference type="OrthoDB" id="9127033at2"/>
<dbReference type="PROSITE" id="PS51063">
    <property type="entry name" value="HTH_CRP_2"/>
    <property type="match status" value="1"/>
</dbReference>
<dbReference type="SUPFAM" id="SSF51206">
    <property type="entry name" value="cAMP-binding domain-like"/>
    <property type="match status" value="1"/>
</dbReference>
<dbReference type="EMBL" id="CP032157">
    <property type="protein sequence ID" value="AXY72770.1"/>
    <property type="molecule type" value="Genomic_DNA"/>
</dbReference>
<sequence>MKRTQTAADVNFREHNGDDLFKHHFKGRLSSVYRKKQLIYTEGHHPATLFYIQKGMVKTFKTNEEGKELVLALYSKGDYLGYTALLQEAPYEEAAEAIEESIITMIPGKEFEDQLYNHRDIMKQFLKLMARQMAVNEQRLLGLAYGSVRKKVAEALLMLHFKCRKSSGLSSPMDISRENLASIAGTATESLIRTLSDFKSEKLIDVVEGRILLMNELKLGRLIN</sequence>
<feature type="domain" description="Cyclic nucleotide-binding" evidence="4">
    <location>
        <begin position="33"/>
        <end position="132"/>
    </location>
</feature>
<dbReference type="PROSITE" id="PS50042">
    <property type="entry name" value="CNMP_BINDING_3"/>
    <property type="match status" value="1"/>
</dbReference>
<dbReference type="InterPro" id="IPR000595">
    <property type="entry name" value="cNMP-bd_dom"/>
</dbReference>
<dbReference type="Proteomes" id="UP000263900">
    <property type="component" value="Chromosome"/>
</dbReference>
<dbReference type="InterPro" id="IPR036388">
    <property type="entry name" value="WH-like_DNA-bd_sf"/>
</dbReference>
<accession>A0A3B7MHW7</accession>
<dbReference type="CDD" id="cd00038">
    <property type="entry name" value="CAP_ED"/>
    <property type="match status" value="1"/>
</dbReference>
<dbReference type="GO" id="GO:0005829">
    <property type="term" value="C:cytosol"/>
    <property type="evidence" value="ECO:0007669"/>
    <property type="project" value="TreeGrafter"/>
</dbReference>
<dbReference type="Gene3D" id="1.10.10.10">
    <property type="entry name" value="Winged helix-like DNA-binding domain superfamily/Winged helix DNA-binding domain"/>
    <property type="match status" value="1"/>
</dbReference>
<dbReference type="RefSeq" id="WP_119048608.1">
    <property type="nucleotide sequence ID" value="NZ_CP032157.1"/>
</dbReference>
<dbReference type="InterPro" id="IPR036390">
    <property type="entry name" value="WH_DNA-bd_sf"/>
</dbReference>
<dbReference type="AlphaFoldDB" id="A0A3B7MHW7"/>
<dbReference type="InterPro" id="IPR014710">
    <property type="entry name" value="RmlC-like_jellyroll"/>
</dbReference>
<evidence type="ECO:0000259" key="5">
    <source>
        <dbReference type="PROSITE" id="PS51063"/>
    </source>
</evidence>
<gene>
    <name evidence="6" type="ORF">D3H65_01750</name>
</gene>
<proteinExistence type="predicted"/>
<dbReference type="InterPro" id="IPR018490">
    <property type="entry name" value="cNMP-bd_dom_sf"/>
</dbReference>
<feature type="domain" description="HTH crp-type" evidence="5">
    <location>
        <begin position="146"/>
        <end position="217"/>
    </location>
</feature>
<evidence type="ECO:0000256" key="1">
    <source>
        <dbReference type="ARBA" id="ARBA00023015"/>
    </source>
</evidence>
<dbReference type="PANTHER" id="PTHR24567">
    <property type="entry name" value="CRP FAMILY TRANSCRIPTIONAL REGULATORY PROTEIN"/>
    <property type="match status" value="1"/>
</dbReference>
<dbReference type="Pfam" id="PF13545">
    <property type="entry name" value="HTH_Crp_2"/>
    <property type="match status" value="1"/>
</dbReference>
<dbReference type="InterPro" id="IPR050397">
    <property type="entry name" value="Env_Response_Regulators"/>
</dbReference>
<evidence type="ECO:0000313" key="6">
    <source>
        <dbReference type="EMBL" id="AXY72770.1"/>
    </source>
</evidence>
<reference evidence="6 7" key="1">
    <citation type="submission" date="2018-09" db="EMBL/GenBank/DDBJ databases">
        <title>Genome sequencing of strain 6GH32-13.</title>
        <authorList>
            <person name="Weon H.-Y."/>
            <person name="Heo J."/>
            <person name="Kwon S.-W."/>
        </authorList>
    </citation>
    <scope>NUCLEOTIDE SEQUENCE [LARGE SCALE GENOMIC DNA]</scope>
    <source>
        <strain evidence="6 7">5GH32-13</strain>
    </source>
</reference>
<dbReference type="InterPro" id="IPR012318">
    <property type="entry name" value="HTH_CRP"/>
</dbReference>
<dbReference type="SUPFAM" id="SSF46785">
    <property type="entry name" value="Winged helix' DNA-binding domain"/>
    <property type="match status" value="1"/>
</dbReference>
<organism evidence="6 7">
    <name type="scientific">Paraflavitalea soli</name>
    <dbReference type="NCBI Taxonomy" id="2315862"/>
    <lineage>
        <taxon>Bacteria</taxon>
        <taxon>Pseudomonadati</taxon>
        <taxon>Bacteroidota</taxon>
        <taxon>Chitinophagia</taxon>
        <taxon>Chitinophagales</taxon>
        <taxon>Chitinophagaceae</taxon>
        <taxon>Paraflavitalea</taxon>
    </lineage>
</organism>
<dbReference type="Pfam" id="PF00027">
    <property type="entry name" value="cNMP_binding"/>
    <property type="match status" value="1"/>
</dbReference>
<evidence type="ECO:0000256" key="2">
    <source>
        <dbReference type="ARBA" id="ARBA00023125"/>
    </source>
</evidence>
<evidence type="ECO:0000256" key="3">
    <source>
        <dbReference type="ARBA" id="ARBA00023163"/>
    </source>
</evidence>
<dbReference type="SMART" id="SM00100">
    <property type="entry name" value="cNMP"/>
    <property type="match status" value="1"/>
</dbReference>
<name>A0A3B7MHW7_9BACT</name>
<keyword evidence="7" id="KW-1185">Reference proteome</keyword>
<keyword evidence="3" id="KW-0804">Transcription</keyword>
<dbReference type="PANTHER" id="PTHR24567:SF74">
    <property type="entry name" value="HTH-TYPE TRANSCRIPTIONAL REGULATOR ARCR"/>
    <property type="match status" value="1"/>
</dbReference>
<dbReference type="GO" id="GO:0003700">
    <property type="term" value="F:DNA-binding transcription factor activity"/>
    <property type="evidence" value="ECO:0007669"/>
    <property type="project" value="TreeGrafter"/>
</dbReference>
<keyword evidence="1" id="KW-0805">Transcription regulation</keyword>
<keyword evidence="2" id="KW-0238">DNA-binding</keyword>
<evidence type="ECO:0000313" key="7">
    <source>
        <dbReference type="Proteomes" id="UP000263900"/>
    </source>
</evidence>
<dbReference type="SMART" id="SM00419">
    <property type="entry name" value="HTH_CRP"/>
    <property type="match status" value="1"/>
</dbReference>
<evidence type="ECO:0000259" key="4">
    <source>
        <dbReference type="PROSITE" id="PS50042"/>
    </source>
</evidence>
<protein>
    <submittedName>
        <fullName evidence="6">Crp/Fnr family transcriptional regulator</fullName>
    </submittedName>
</protein>
<dbReference type="Gene3D" id="2.60.120.10">
    <property type="entry name" value="Jelly Rolls"/>
    <property type="match status" value="1"/>
</dbReference>